<keyword evidence="2" id="KW-1133">Transmembrane helix</keyword>
<keyword evidence="2" id="KW-0812">Transmembrane</keyword>
<accession>A0A367FPR4</accession>
<keyword evidence="2" id="KW-0472">Membrane</keyword>
<feature type="transmembrane region" description="Helical" evidence="2">
    <location>
        <begin position="53"/>
        <end position="71"/>
    </location>
</feature>
<dbReference type="AlphaFoldDB" id="A0A367FPR4"/>
<protein>
    <submittedName>
        <fullName evidence="3">Uncharacterized protein</fullName>
    </submittedName>
</protein>
<keyword evidence="4" id="KW-1185">Reference proteome</keyword>
<evidence type="ECO:0000256" key="1">
    <source>
        <dbReference type="SAM" id="MobiDB-lite"/>
    </source>
</evidence>
<dbReference type="RefSeq" id="WP_114028266.1">
    <property type="nucleotide sequence ID" value="NZ_QOIL01000004.1"/>
</dbReference>
<dbReference type="Proteomes" id="UP000253094">
    <property type="component" value="Unassembled WGS sequence"/>
</dbReference>
<gene>
    <name evidence="3" type="ORF">DQ384_09115</name>
</gene>
<sequence>MSDPDISASDDVEVPDAGPAVEPRNGKVPGALRGADEGAHAGTVSDARLVRSWGTLALLTAPLVLLIALLFTRELPLSLIGVVLILAMVGVGLRIEAAIRLRDR</sequence>
<comment type="caution">
    <text evidence="3">The sequence shown here is derived from an EMBL/GenBank/DDBJ whole genome shotgun (WGS) entry which is preliminary data.</text>
</comment>
<organism evidence="3 4">
    <name type="scientific">Sphaerisporangium album</name>
    <dbReference type="NCBI Taxonomy" id="509200"/>
    <lineage>
        <taxon>Bacteria</taxon>
        <taxon>Bacillati</taxon>
        <taxon>Actinomycetota</taxon>
        <taxon>Actinomycetes</taxon>
        <taxon>Streptosporangiales</taxon>
        <taxon>Streptosporangiaceae</taxon>
        <taxon>Sphaerisporangium</taxon>
    </lineage>
</organism>
<evidence type="ECO:0000313" key="4">
    <source>
        <dbReference type="Proteomes" id="UP000253094"/>
    </source>
</evidence>
<evidence type="ECO:0000313" key="3">
    <source>
        <dbReference type="EMBL" id="RCG31697.1"/>
    </source>
</evidence>
<name>A0A367FPR4_9ACTN</name>
<feature type="transmembrane region" description="Helical" evidence="2">
    <location>
        <begin position="77"/>
        <end position="95"/>
    </location>
</feature>
<evidence type="ECO:0000256" key="2">
    <source>
        <dbReference type="SAM" id="Phobius"/>
    </source>
</evidence>
<reference evidence="3 4" key="1">
    <citation type="submission" date="2018-06" db="EMBL/GenBank/DDBJ databases">
        <title>Sphaerisporangium craniellae sp. nov., isolated from a marine sponge in the South China Sea.</title>
        <authorList>
            <person name="Li L."/>
        </authorList>
    </citation>
    <scope>NUCLEOTIDE SEQUENCE [LARGE SCALE GENOMIC DNA]</scope>
    <source>
        <strain evidence="3 4">CCTCC AA 208026</strain>
    </source>
</reference>
<feature type="region of interest" description="Disordered" evidence="1">
    <location>
        <begin position="1"/>
        <end position="38"/>
    </location>
</feature>
<dbReference type="EMBL" id="QOIL01000004">
    <property type="protein sequence ID" value="RCG31697.1"/>
    <property type="molecule type" value="Genomic_DNA"/>
</dbReference>
<proteinExistence type="predicted"/>